<dbReference type="GO" id="GO:0016301">
    <property type="term" value="F:kinase activity"/>
    <property type="evidence" value="ECO:0007669"/>
    <property type="project" value="UniProtKB-KW"/>
</dbReference>
<dbReference type="InterPro" id="IPR003323">
    <property type="entry name" value="OTU_dom"/>
</dbReference>
<dbReference type="Proteomes" id="UP000265520">
    <property type="component" value="Unassembled WGS sequence"/>
</dbReference>
<dbReference type="AlphaFoldDB" id="A0A392S3M7"/>
<organism evidence="2 3">
    <name type="scientific">Trifolium medium</name>
    <dbReference type="NCBI Taxonomy" id="97028"/>
    <lineage>
        <taxon>Eukaryota</taxon>
        <taxon>Viridiplantae</taxon>
        <taxon>Streptophyta</taxon>
        <taxon>Embryophyta</taxon>
        <taxon>Tracheophyta</taxon>
        <taxon>Spermatophyta</taxon>
        <taxon>Magnoliopsida</taxon>
        <taxon>eudicotyledons</taxon>
        <taxon>Gunneridae</taxon>
        <taxon>Pentapetalae</taxon>
        <taxon>rosids</taxon>
        <taxon>fabids</taxon>
        <taxon>Fabales</taxon>
        <taxon>Fabaceae</taxon>
        <taxon>Papilionoideae</taxon>
        <taxon>50 kb inversion clade</taxon>
        <taxon>NPAAA clade</taxon>
        <taxon>Hologalegina</taxon>
        <taxon>IRL clade</taxon>
        <taxon>Trifolieae</taxon>
        <taxon>Trifolium</taxon>
    </lineage>
</organism>
<keyword evidence="3" id="KW-1185">Reference proteome</keyword>
<accession>A0A392S3M7</accession>
<evidence type="ECO:0000259" key="1">
    <source>
        <dbReference type="PROSITE" id="PS50802"/>
    </source>
</evidence>
<sequence>MHEYYTDVIDVEGDGHCGFRAVSVLLGKSDEEYQMVRLALTIELNQNRARYVELLGGQDRFDVIKHALTPDGVGLANDDK</sequence>
<evidence type="ECO:0000313" key="3">
    <source>
        <dbReference type="Proteomes" id="UP000265520"/>
    </source>
</evidence>
<reference evidence="2 3" key="1">
    <citation type="journal article" date="2018" name="Front. Plant Sci.">
        <title>Red Clover (Trifolium pratense) and Zigzag Clover (T. medium) - A Picture of Genomic Similarities and Differences.</title>
        <authorList>
            <person name="Dluhosova J."/>
            <person name="Istvanek J."/>
            <person name="Nedelnik J."/>
            <person name="Repkova J."/>
        </authorList>
    </citation>
    <scope>NUCLEOTIDE SEQUENCE [LARGE SCALE GENOMIC DNA]</scope>
    <source>
        <strain evidence="3">cv. 10/8</strain>
        <tissue evidence="2">Leaf</tissue>
    </source>
</reference>
<dbReference type="InterPro" id="IPR038765">
    <property type="entry name" value="Papain-like_cys_pep_sf"/>
</dbReference>
<dbReference type="PROSITE" id="PS50802">
    <property type="entry name" value="OTU"/>
    <property type="match status" value="1"/>
</dbReference>
<comment type="caution">
    <text evidence="2">The sequence shown here is derived from an EMBL/GenBank/DDBJ whole genome shotgun (WGS) entry which is preliminary data.</text>
</comment>
<feature type="non-terminal residue" evidence="2">
    <location>
        <position position="80"/>
    </location>
</feature>
<keyword evidence="2" id="KW-0808">Transferase</keyword>
<keyword evidence="2" id="KW-0675">Receptor</keyword>
<evidence type="ECO:0000313" key="2">
    <source>
        <dbReference type="EMBL" id="MCI43513.1"/>
    </source>
</evidence>
<name>A0A392S3M7_9FABA</name>
<feature type="domain" description="OTU" evidence="1">
    <location>
        <begin position="6"/>
        <end position="80"/>
    </location>
</feature>
<dbReference type="Gene3D" id="3.90.70.80">
    <property type="match status" value="1"/>
</dbReference>
<protein>
    <submittedName>
        <fullName evidence="2">Receptor-like protein kinase</fullName>
    </submittedName>
</protein>
<dbReference type="EMBL" id="LXQA010318437">
    <property type="protein sequence ID" value="MCI43513.1"/>
    <property type="molecule type" value="Genomic_DNA"/>
</dbReference>
<keyword evidence="2" id="KW-0418">Kinase</keyword>
<proteinExistence type="predicted"/>
<dbReference type="SUPFAM" id="SSF54001">
    <property type="entry name" value="Cysteine proteinases"/>
    <property type="match status" value="1"/>
</dbReference>